<organism evidence="1 2">
    <name type="scientific">Geodermatophilus obscurus</name>
    <dbReference type="NCBI Taxonomy" id="1861"/>
    <lineage>
        <taxon>Bacteria</taxon>
        <taxon>Bacillati</taxon>
        <taxon>Actinomycetota</taxon>
        <taxon>Actinomycetes</taxon>
        <taxon>Geodermatophilales</taxon>
        <taxon>Geodermatophilaceae</taxon>
        <taxon>Geodermatophilus</taxon>
    </lineage>
</organism>
<dbReference type="EMBL" id="FRDM01000012">
    <property type="protein sequence ID" value="SHN78917.1"/>
    <property type="molecule type" value="Genomic_DNA"/>
</dbReference>
<protein>
    <submittedName>
        <fullName evidence="1">Uncharacterized protein</fullName>
    </submittedName>
</protein>
<dbReference type="Proteomes" id="UP000184428">
    <property type="component" value="Unassembled WGS sequence"/>
</dbReference>
<dbReference type="RefSeq" id="WP_072918729.1">
    <property type="nucleotide sequence ID" value="NZ_FRDM01000012.1"/>
</dbReference>
<sequence>MTSFADEACLEELIAALSGSSGLTSGSYDRTLCGGSVELRSRPLGDRAVCAAITVNGVLWVFIDPDKPDVLEQARDMLIEGRACSRSSAPPEASA</sequence>
<dbReference type="AlphaFoldDB" id="A0A1M7U7P6"/>
<reference evidence="1 2" key="1">
    <citation type="submission" date="2016-12" db="EMBL/GenBank/DDBJ databases">
        <authorList>
            <person name="Song W.-J."/>
            <person name="Kurnit D.M."/>
        </authorList>
    </citation>
    <scope>NUCLEOTIDE SEQUENCE [LARGE SCALE GENOMIC DNA]</scope>
    <source>
        <strain evidence="1 2">DSM 43162</strain>
    </source>
</reference>
<accession>A0A1M7U7P6</accession>
<proteinExistence type="predicted"/>
<name>A0A1M7U7P6_9ACTN</name>
<evidence type="ECO:0000313" key="1">
    <source>
        <dbReference type="EMBL" id="SHN78917.1"/>
    </source>
</evidence>
<gene>
    <name evidence="1" type="ORF">SAMN05660350_02712</name>
</gene>
<evidence type="ECO:0000313" key="2">
    <source>
        <dbReference type="Proteomes" id="UP000184428"/>
    </source>
</evidence>
<dbReference type="OrthoDB" id="5191758at2"/>